<organism evidence="2">
    <name type="scientific">Eutreptiella gymnastica</name>
    <dbReference type="NCBI Taxonomy" id="73025"/>
    <lineage>
        <taxon>Eukaryota</taxon>
        <taxon>Discoba</taxon>
        <taxon>Euglenozoa</taxon>
        <taxon>Euglenida</taxon>
        <taxon>Spirocuta</taxon>
        <taxon>Euglenophyceae</taxon>
        <taxon>Eutreptiales</taxon>
        <taxon>Eutreptiaceae</taxon>
        <taxon>Eutreptiella</taxon>
    </lineage>
</organism>
<reference evidence="2" key="1">
    <citation type="submission" date="2021-01" db="EMBL/GenBank/DDBJ databases">
        <authorList>
            <person name="Corre E."/>
            <person name="Pelletier E."/>
            <person name="Niang G."/>
            <person name="Scheremetjew M."/>
            <person name="Finn R."/>
            <person name="Kale V."/>
            <person name="Holt S."/>
            <person name="Cochrane G."/>
            <person name="Meng A."/>
            <person name="Brown T."/>
            <person name="Cohen L."/>
        </authorList>
    </citation>
    <scope>NUCLEOTIDE SEQUENCE</scope>
    <source>
        <strain evidence="2">CCMP1594</strain>
    </source>
</reference>
<keyword evidence="1" id="KW-0812">Transmembrane</keyword>
<keyword evidence="1" id="KW-1133">Transmembrane helix</keyword>
<accession>A0A6T2F591</accession>
<name>A0A6T2F591_9EUGL</name>
<feature type="transmembrane region" description="Helical" evidence="1">
    <location>
        <begin position="12"/>
        <end position="30"/>
    </location>
</feature>
<dbReference type="AlphaFoldDB" id="A0A6T2F591"/>
<gene>
    <name evidence="2" type="ORF">EGYM00163_LOCUS37622</name>
    <name evidence="3" type="ORF">EGYM00163_LOCUS37625</name>
</gene>
<keyword evidence="1" id="KW-0472">Membrane</keyword>
<feature type="transmembrane region" description="Helical" evidence="1">
    <location>
        <begin position="36"/>
        <end position="54"/>
    </location>
</feature>
<dbReference type="EMBL" id="HBJA01108986">
    <property type="protein sequence ID" value="CAE0826369.1"/>
    <property type="molecule type" value="Transcribed_RNA"/>
</dbReference>
<evidence type="ECO:0000313" key="2">
    <source>
        <dbReference type="EMBL" id="CAE0826366.1"/>
    </source>
</evidence>
<evidence type="ECO:0000256" key="1">
    <source>
        <dbReference type="SAM" id="Phobius"/>
    </source>
</evidence>
<proteinExistence type="predicted"/>
<protein>
    <submittedName>
        <fullName evidence="2">Uncharacterized protein</fullName>
    </submittedName>
</protein>
<sequence length="100" mass="10994">MSQGNYILLQGNIPLLQGNILLLLSNILLLQGNIPLLQGNIPLLQILLLVACVRNRVAEWNRQRWAEISSCDVVQGVLGFEVCCKKGSCSLCSMLFVNPS</sequence>
<evidence type="ECO:0000313" key="3">
    <source>
        <dbReference type="EMBL" id="CAE0826369.1"/>
    </source>
</evidence>
<dbReference type="EMBL" id="HBJA01108981">
    <property type="protein sequence ID" value="CAE0826366.1"/>
    <property type="molecule type" value="Transcribed_RNA"/>
</dbReference>